<dbReference type="RefSeq" id="WP_120257616.1">
    <property type="nucleotide sequence ID" value="NZ_RAPY01000001.1"/>
</dbReference>
<accession>A0A420BGM8</accession>
<organism evidence="1 2">
    <name type="scientific">Sphingobacterium detergens</name>
    <dbReference type="NCBI Taxonomy" id="1145106"/>
    <lineage>
        <taxon>Bacteria</taxon>
        <taxon>Pseudomonadati</taxon>
        <taxon>Bacteroidota</taxon>
        <taxon>Sphingobacteriia</taxon>
        <taxon>Sphingobacteriales</taxon>
        <taxon>Sphingobacteriaceae</taxon>
        <taxon>Sphingobacterium</taxon>
    </lineage>
</organism>
<evidence type="ECO:0000313" key="1">
    <source>
        <dbReference type="EMBL" id="RKE55881.1"/>
    </source>
</evidence>
<evidence type="ECO:0000313" key="2">
    <source>
        <dbReference type="Proteomes" id="UP000286246"/>
    </source>
</evidence>
<dbReference type="PANTHER" id="PTHR41317:SF1">
    <property type="entry name" value="PD-(D_E)XK NUCLEASE FAMILY TRANSPOSASE"/>
    <property type="match status" value="1"/>
</dbReference>
<protein>
    <submittedName>
        <fullName evidence="1">Putative transposase/invertase (TIGR01784 family)</fullName>
    </submittedName>
</protein>
<reference evidence="1 2" key="1">
    <citation type="submission" date="2018-09" db="EMBL/GenBank/DDBJ databases">
        <title>Genomic Encyclopedia of Type Strains, Phase III (KMG-III): the genomes of soil and plant-associated and newly described type strains.</title>
        <authorList>
            <person name="Whitman W."/>
        </authorList>
    </citation>
    <scope>NUCLEOTIDE SEQUENCE [LARGE SCALE GENOMIC DNA]</scope>
    <source>
        <strain evidence="1 2">CECT 7938</strain>
    </source>
</reference>
<comment type="caution">
    <text evidence="1">The sequence shown here is derived from an EMBL/GenBank/DDBJ whole genome shotgun (WGS) entry which is preliminary data.</text>
</comment>
<dbReference type="Pfam" id="PF12784">
    <property type="entry name" value="PDDEXK_2"/>
    <property type="match status" value="1"/>
</dbReference>
<dbReference type="OrthoDB" id="9803508at2"/>
<dbReference type="EMBL" id="RAPY01000001">
    <property type="protein sequence ID" value="RKE55881.1"/>
    <property type="molecule type" value="Genomic_DNA"/>
</dbReference>
<dbReference type="NCBIfam" id="TIGR01784">
    <property type="entry name" value="T_den_put_tspse"/>
    <property type="match status" value="1"/>
</dbReference>
<gene>
    <name evidence="1" type="ORF">DFQ12_0720</name>
</gene>
<proteinExistence type="predicted"/>
<dbReference type="PANTHER" id="PTHR41317">
    <property type="entry name" value="PD-(D_E)XK NUCLEASE FAMILY TRANSPOSASE"/>
    <property type="match status" value="1"/>
</dbReference>
<dbReference type="InterPro" id="IPR010106">
    <property type="entry name" value="RpnA"/>
</dbReference>
<dbReference type="Proteomes" id="UP000286246">
    <property type="component" value="Unassembled WGS sequence"/>
</dbReference>
<name>A0A420BGM8_SPHD1</name>
<sequence>MNEPVYIDLVSDYAFKRIFGSEPNKDLLISLLNGLFRGRKSIVDLLYEKNEHVGDSEEIGTVIFDLICTADNGEKFVIEVQRTAQINLKKRMLYYSSKLIADQAPKGNRRAWNYAITEVYIVVLMDGFTFSQAEESSAVLHDICLCNRKTGRVFYEELGFIYVQLRNFTKVEAELKDDLDRWLYVLRNMSKLNKIPVYLKKTIFEKLFKIAEYAKLNKEERAMYDVSLKRKWDAEAVRQYQEQQLNEAIQKGLETGIEQGAEAKSYEVVENLIHELKLTDDVIVRVAGVSLDFVKKVRADLARDKK</sequence>
<dbReference type="AlphaFoldDB" id="A0A420BGM8"/>
<keyword evidence="2" id="KW-1185">Reference proteome</keyword>